<sequence length="194" mass="22453">MGKFGAYWVDLKNMNPEEVRTYEYSLDNQFFADIDGTEVQRGRVNVSLKVERKVSSFEMTFHLSGMVIVSCDRCLDDMEQPIASDNRLRVKFGKEYAEESDEILVISEDEGRVNLAWFLYEFVALNIPMKHVHAPGKCNKAMSARLRKHSAHRSDESDNAEDEMADDDNILSDEYEYPAIDPRWDALKKLKNEE</sequence>
<protein>
    <submittedName>
        <fullName evidence="2">DUF177 domain-containing protein</fullName>
    </submittedName>
</protein>
<accession>A0A3P1XWL8</accession>
<feature type="compositionally biased region" description="Acidic residues" evidence="1">
    <location>
        <begin position="157"/>
        <end position="176"/>
    </location>
</feature>
<feature type="region of interest" description="Disordered" evidence="1">
    <location>
        <begin position="143"/>
        <end position="176"/>
    </location>
</feature>
<comment type="caution">
    <text evidence="2">The sequence shown here is derived from an EMBL/GenBank/DDBJ whole genome shotgun (WGS) entry which is preliminary data.</text>
</comment>
<evidence type="ECO:0000313" key="2">
    <source>
        <dbReference type="EMBL" id="RRD63089.1"/>
    </source>
</evidence>
<dbReference type="Pfam" id="PF02620">
    <property type="entry name" value="YceD"/>
    <property type="match status" value="1"/>
</dbReference>
<evidence type="ECO:0000313" key="3">
    <source>
        <dbReference type="Proteomes" id="UP000278609"/>
    </source>
</evidence>
<name>A0A3P1XWL8_TANFO</name>
<evidence type="ECO:0000256" key="1">
    <source>
        <dbReference type="SAM" id="MobiDB-lite"/>
    </source>
</evidence>
<dbReference type="AlphaFoldDB" id="A0A3P1XWL8"/>
<proteinExistence type="predicted"/>
<dbReference type="EMBL" id="RQYS01000001">
    <property type="protein sequence ID" value="RRD63089.1"/>
    <property type="molecule type" value="Genomic_DNA"/>
</dbReference>
<dbReference type="RefSeq" id="WP_124750233.1">
    <property type="nucleotide sequence ID" value="NZ_RQYS01000001.1"/>
</dbReference>
<organism evidence="2 3">
    <name type="scientific">Tannerella forsythia</name>
    <name type="common">Bacteroides forsythus</name>
    <dbReference type="NCBI Taxonomy" id="28112"/>
    <lineage>
        <taxon>Bacteria</taxon>
        <taxon>Pseudomonadati</taxon>
        <taxon>Bacteroidota</taxon>
        <taxon>Bacteroidia</taxon>
        <taxon>Bacteroidales</taxon>
        <taxon>Tannerellaceae</taxon>
        <taxon>Tannerella</taxon>
    </lineage>
</organism>
<gene>
    <name evidence="2" type="ORF">EII40_00025</name>
</gene>
<dbReference type="InterPro" id="IPR003772">
    <property type="entry name" value="YceD"/>
</dbReference>
<dbReference type="OrthoDB" id="1524821at2"/>
<dbReference type="Proteomes" id="UP000278609">
    <property type="component" value="Unassembled WGS sequence"/>
</dbReference>
<reference evidence="2 3" key="1">
    <citation type="submission" date="2018-11" db="EMBL/GenBank/DDBJ databases">
        <title>Genomes From Bacteria Associated with the Canine Oral Cavity: a Test Case for Automated Genome-Based Taxonomic Assignment.</title>
        <authorList>
            <person name="Coil D.A."/>
            <person name="Jospin G."/>
            <person name="Darling A.E."/>
            <person name="Wallis C."/>
            <person name="Davis I.J."/>
            <person name="Harris S."/>
            <person name="Eisen J.A."/>
            <person name="Holcombe L.J."/>
            <person name="O'Flynn C."/>
        </authorList>
    </citation>
    <scope>NUCLEOTIDE SEQUENCE [LARGE SCALE GENOMIC DNA]</scope>
    <source>
        <strain evidence="2 3">OH2617_COT-023</strain>
    </source>
</reference>